<sequence>MLPCTVLKDIKSCIPVLYHDGYSIEHIYILGIKKSLVYKTLSFYARFGVVFNPLTYSCPISHHHVLDLADVSFIRSVIQHCSSIYLDEMQHKLWLKCHKYATLPTLAWTI</sequence>
<proteinExistence type="predicted"/>
<keyword evidence="2" id="KW-1185">Reference proteome</keyword>
<reference evidence="2" key="2">
    <citation type="submission" date="2015-01" db="EMBL/GenBank/DDBJ databases">
        <title>Evolutionary Origins and Diversification of the Mycorrhizal Mutualists.</title>
        <authorList>
            <consortium name="DOE Joint Genome Institute"/>
            <consortium name="Mycorrhizal Genomics Consortium"/>
            <person name="Kohler A."/>
            <person name="Kuo A."/>
            <person name="Nagy L.G."/>
            <person name="Floudas D."/>
            <person name="Copeland A."/>
            <person name="Barry K.W."/>
            <person name="Cichocki N."/>
            <person name="Veneault-Fourrey C."/>
            <person name="LaButti K."/>
            <person name="Lindquist E.A."/>
            <person name="Lipzen A."/>
            <person name="Lundell T."/>
            <person name="Morin E."/>
            <person name="Murat C."/>
            <person name="Riley R."/>
            <person name="Ohm R."/>
            <person name="Sun H."/>
            <person name="Tunlid A."/>
            <person name="Henrissat B."/>
            <person name="Grigoriev I.V."/>
            <person name="Hibbett D.S."/>
            <person name="Martin F."/>
        </authorList>
    </citation>
    <scope>NUCLEOTIDE SEQUENCE [LARGE SCALE GENOMIC DNA]</scope>
    <source>
        <strain evidence="2">441</strain>
    </source>
</reference>
<evidence type="ECO:0000313" key="1">
    <source>
        <dbReference type="EMBL" id="KIK14133.1"/>
    </source>
</evidence>
<evidence type="ECO:0000313" key="2">
    <source>
        <dbReference type="Proteomes" id="UP000054018"/>
    </source>
</evidence>
<gene>
    <name evidence="1" type="ORF">PISMIDRAFT_117565</name>
</gene>
<protein>
    <submittedName>
        <fullName evidence="1">Uncharacterized protein</fullName>
    </submittedName>
</protein>
<dbReference type="Proteomes" id="UP000054018">
    <property type="component" value="Unassembled WGS sequence"/>
</dbReference>
<dbReference type="EMBL" id="KN833953">
    <property type="protein sequence ID" value="KIK14133.1"/>
    <property type="molecule type" value="Genomic_DNA"/>
</dbReference>
<name>A0A0C9Z289_9AGAM</name>
<dbReference type="AlphaFoldDB" id="A0A0C9Z289"/>
<reference evidence="1 2" key="1">
    <citation type="submission" date="2014-04" db="EMBL/GenBank/DDBJ databases">
        <authorList>
            <consortium name="DOE Joint Genome Institute"/>
            <person name="Kuo A."/>
            <person name="Kohler A."/>
            <person name="Costa M.D."/>
            <person name="Nagy L.G."/>
            <person name="Floudas D."/>
            <person name="Copeland A."/>
            <person name="Barry K.W."/>
            <person name="Cichocki N."/>
            <person name="Veneault-Fourrey C."/>
            <person name="LaButti K."/>
            <person name="Lindquist E.A."/>
            <person name="Lipzen A."/>
            <person name="Lundell T."/>
            <person name="Morin E."/>
            <person name="Murat C."/>
            <person name="Sun H."/>
            <person name="Tunlid A."/>
            <person name="Henrissat B."/>
            <person name="Grigoriev I.V."/>
            <person name="Hibbett D.S."/>
            <person name="Martin F."/>
            <person name="Nordberg H.P."/>
            <person name="Cantor M.N."/>
            <person name="Hua S.X."/>
        </authorList>
    </citation>
    <scope>NUCLEOTIDE SEQUENCE [LARGE SCALE GENOMIC DNA]</scope>
    <source>
        <strain evidence="1 2">441</strain>
    </source>
</reference>
<dbReference type="HOGENOM" id="CLU_056788_8_2_1"/>
<dbReference type="OrthoDB" id="3012036at2759"/>
<organism evidence="1 2">
    <name type="scientific">Pisolithus microcarpus 441</name>
    <dbReference type="NCBI Taxonomy" id="765257"/>
    <lineage>
        <taxon>Eukaryota</taxon>
        <taxon>Fungi</taxon>
        <taxon>Dikarya</taxon>
        <taxon>Basidiomycota</taxon>
        <taxon>Agaricomycotina</taxon>
        <taxon>Agaricomycetes</taxon>
        <taxon>Agaricomycetidae</taxon>
        <taxon>Boletales</taxon>
        <taxon>Sclerodermatineae</taxon>
        <taxon>Pisolithaceae</taxon>
        <taxon>Pisolithus</taxon>
    </lineage>
</organism>
<accession>A0A0C9Z289</accession>
<dbReference type="STRING" id="765257.A0A0C9Z289"/>